<evidence type="ECO:0000313" key="1">
    <source>
        <dbReference type="EMBL" id="KAK7489993.1"/>
    </source>
</evidence>
<dbReference type="AlphaFoldDB" id="A0ABD0KSX2"/>
<reference evidence="1 2" key="1">
    <citation type="journal article" date="2023" name="Sci. Data">
        <title>Genome assembly of the Korean intertidal mud-creeper Batillaria attramentaria.</title>
        <authorList>
            <person name="Patra A.K."/>
            <person name="Ho P.T."/>
            <person name="Jun S."/>
            <person name="Lee S.J."/>
            <person name="Kim Y."/>
            <person name="Won Y.J."/>
        </authorList>
    </citation>
    <scope>NUCLEOTIDE SEQUENCE [LARGE SCALE GENOMIC DNA]</scope>
    <source>
        <strain evidence="1">Wonlab-2016</strain>
    </source>
</reference>
<name>A0ABD0KSX2_9CAEN</name>
<protein>
    <submittedName>
        <fullName evidence="1">Uncharacterized protein</fullName>
    </submittedName>
</protein>
<dbReference type="Proteomes" id="UP001519460">
    <property type="component" value="Unassembled WGS sequence"/>
</dbReference>
<gene>
    <name evidence="1" type="ORF">BaRGS_00018693</name>
</gene>
<proteinExistence type="predicted"/>
<dbReference type="EMBL" id="JACVVK020000131">
    <property type="protein sequence ID" value="KAK7489993.1"/>
    <property type="molecule type" value="Genomic_DNA"/>
</dbReference>
<accession>A0ABD0KSX2</accession>
<keyword evidence="2" id="KW-1185">Reference proteome</keyword>
<comment type="caution">
    <text evidence="1">The sequence shown here is derived from an EMBL/GenBank/DDBJ whole genome shotgun (WGS) entry which is preliminary data.</text>
</comment>
<evidence type="ECO:0000313" key="2">
    <source>
        <dbReference type="Proteomes" id="UP001519460"/>
    </source>
</evidence>
<sequence length="74" mass="8149">MRQKTEEYKTKAPGKVMAHSVKTSGAVPIRIPVGKREKIALAASEACKQEEETTGCQNLSWHLRLLVKVPTSSD</sequence>
<organism evidence="1 2">
    <name type="scientific">Batillaria attramentaria</name>
    <dbReference type="NCBI Taxonomy" id="370345"/>
    <lineage>
        <taxon>Eukaryota</taxon>
        <taxon>Metazoa</taxon>
        <taxon>Spiralia</taxon>
        <taxon>Lophotrochozoa</taxon>
        <taxon>Mollusca</taxon>
        <taxon>Gastropoda</taxon>
        <taxon>Caenogastropoda</taxon>
        <taxon>Sorbeoconcha</taxon>
        <taxon>Cerithioidea</taxon>
        <taxon>Batillariidae</taxon>
        <taxon>Batillaria</taxon>
    </lineage>
</organism>